<reference evidence="3 4" key="1">
    <citation type="submission" date="2020-03" db="EMBL/GenBank/DDBJ databases">
        <title>Draft Genome Sequence of Cudoniella acicularis.</title>
        <authorList>
            <person name="Buettner E."/>
            <person name="Kellner H."/>
        </authorList>
    </citation>
    <scope>NUCLEOTIDE SEQUENCE [LARGE SCALE GENOMIC DNA]</scope>
    <source>
        <strain evidence="3 4">DSM 108380</strain>
    </source>
</reference>
<feature type="domain" description="Xylanolytic transcriptional activator regulatory" evidence="2">
    <location>
        <begin position="249"/>
        <end position="465"/>
    </location>
</feature>
<dbReference type="CDD" id="cd12148">
    <property type="entry name" value="fungal_TF_MHR"/>
    <property type="match status" value="1"/>
</dbReference>
<dbReference type="Pfam" id="PF04082">
    <property type="entry name" value="Fungal_trans"/>
    <property type="match status" value="1"/>
</dbReference>
<evidence type="ECO:0000313" key="4">
    <source>
        <dbReference type="Proteomes" id="UP000566819"/>
    </source>
</evidence>
<dbReference type="InterPro" id="IPR007219">
    <property type="entry name" value="XnlR_reg_dom"/>
</dbReference>
<evidence type="ECO:0000313" key="3">
    <source>
        <dbReference type="EMBL" id="KAF4610381.1"/>
    </source>
</evidence>
<dbReference type="InterPro" id="IPR052761">
    <property type="entry name" value="Fungal_Detox/Toxin_TFs"/>
</dbReference>
<organism evidence="3 4">
    <name type="scientific">Cudoniella acicularis</name>
    <dbReference type="NCBI Taxonomy" id="354080"/>
    <lineage>
        <taxon>Eukaryota</taxon>
        <taxon>Fungi</taxon>
        <taxon>Dikarya</taxon>
        <taxon>Ascomycota</taxon>
        <taxon>Pezizomycotina</taxon>
        <taxon>Leotiomycetes</taxon>
        <taxon>Helotiales</taxon>
        <taxon>Tricladiaceae</taxon>
        <taxon>Cudoniella</taxon>
    </lineage>
</organism>
<dbReference type="GO" id="GO:0006351">
    <property type="term" value="P:DNA-templated transcription"/>
    <property type="evidence" value="ECO:0007669"/>
    <property type="project" value="InterPro"/>
</dbReference>
<dbReference type="EMBL" id="JAAMPI010002643">
    <property type="protein sequence ID" value="KAF4610381.1"/>
    <property type="molecule type" value="Genomic_DNA"/>
</dbReference>
<name>A0A8H4QGM2_9HELO</name>
<dbReference type="AlphaFoldDB" id="A0A8H4QGM2"/>
<dbReference type="OrthoDB" id="5121955at2759"/>
<accession>A0A8H4QGM2</accession>
<gene>
    <name evidence="3" type="ORF">G7Y89_g15738</name>
</gene>
<evidence type="ECO:0000256" key="1">
    <source>
        <dbReference type="ARBA" id="ARBA00023242"/>
    </source>
</evidence>
<proteinExistence type="predicted"/>
<dbReference type="Proteomes" id="UP000566819">
    <property type="component" value="Unassembled WGS sequence"/>
</dbReference>
<dbReference type="GO" id="GO:0008270">
    <property type="term" value="F:zinc ion binding"/>
    <property type="evidence" value="ECO:0007669"/>
    <property type="project" value="InterPro"/>
</dbReference>
<keyword evidence="4" id="KW-1185">Reference proteome</keyword>
<dbReference type="PANTHER" id="PTHR47425">
    <property type="entry name" value="FARB-RELATED"/>
    <property type="match status" value="1"/>
</dbReference>
<comment type="caution">
    <text evidence="3">The sequence shown here is derived from an EMBL/GenBank/DDBJ whole genome shotgun (WGS) entry which is preliminary data.</text>
</comment>
<dbReference type="GO" id="GO:0003677">
    <property type="term" value="F:DNA binding"/>
    <property type="evidence" value="ECO:0007669"/>
    <property type="project" value="InterPro"/>
</dbReference>
<protein>
    <recommendedName>
        <fullName evidence="2">Xylanolytic transcriptional activator regulatory domain-containing protein</fullName>
    </recommendedName>
</protein>
<sequence>MVTLWLSDTNHGIEDDIAAVYESYACRRTATEQFQGTRKSSPEVHNTTTTTHAGCAQTNFKKERKEEVFESLHNMQATKSALQYRGAWRAMSARERAEQSLRNSMCGLEPSDILKTSIETDHCTSIHSHIHDNISRAQSISNLAPHGMRISEHPLAEILPATSIASAQTETTPSPTTSSRTKSWIQIQSPLASAPIPILGNGPAPDQRLPVLPRVFTPFPRHLDGSDLLYLHSRDALTLPKETLQIELLKAYIEFVNGMMPILDLEEFLSAVKYGYEGLSDQKGKGIERENAGRKQISFLLFQAVMFAGIEYVSMKVLKEAGYSSRESAKRVFFGRVKLLYDFDTTTDRLSIVQSLLLMTLYPAAASTTIPGTKDNSHYLNLAISLSYSLGLHRNTPLHQNLRKRKLERRIFWAAFVRDRKLGLQVSSRHRSPVRIKREDCDMDMLSLDDFDLSREENDEKGSMRERIDAMTCVERAILCWCVDDVGRFAAVPCLPQLPQNIIFTPPNLPIIDRQQQPLFTNTSNASSFNFQQPMELNMELEEQDYSIAISNTAGTPSHHSSSEDQEVLTPRAAEVDQKVVCTSPLGAGYGVDGEYDDYLEFLRPSIETDVDNLKGKGRETQSKKREDRSTWAFQLDCENDVVLEV</sequence>
<evidence type="ECO:0000259" key="2">
    <source>
        <dbReference type="Pfam" id="PF04082"/>
    </source>
</evidence>
<keyword evidence="1" id="KW-0539">Nucleus</keyword>
<dbReference type="PANTHER" id="PTHR47425:SF2">
    <property type="entry name" value="FARB-RELATED"/>
    <property type="match status" value="1"/>
</dbReference>